<evidence type="ECO:0000259" key="6">
    <source>
        <dbReference type="SMART" id="SM00739"/>
    </source>
</evidence>
<dbReference type="GO" id="GO:0032784">
    <property type="term" value="P:regulation of DNA-templated transcription elongation"/>
    <property type="evidence" value="ECO:0007669"/>
    <property type="project" value="InterPro"/>
</dbReference>
<dbReference type="InterPro" id="IPR039659">
    <property type="entry name" value="SPT5"/>
</dbReference>
<evidence type="ECO:0000256" key="2">
    <source>
        <dbReference type="ARBA" id="ARBA00024691"/>
    </source>
</evidence>
<evidence type="ECO:0000313" key="8">
    <source>
        <dbReference type="Proteomes" id="UP001163850"/>
    </source>
</evidence>
<feature type="domain" description="KOW" evidence="6">
    <location>
        <begin position="635"/>
        <end position="662"/>
    </location>
</feature>
<dbReference type="SMART" id="SM00739">
    <property type="entry name" value="KOW"/>
    <property type="match status" value="4"/>
</dbReference>
<feature type="compositionally biased region" description="Polar residues" evidence="5">
    <location>
        <begin position="1038"/>
        <end position="1052"/>
    </location>
</feature>
<dbReference type="Pfam" id="PF03439">
    <property type="entry name" value="Spt5-NGN"/>
    <property type="match status" value="1"/>
</dbReference>
<dbReference type="Proteomes" id="UP001163850">
    <property type="component" value="Unassembled WGS sequence"/>
</dbReference>
<dbReference type="InterPro" id="IPR005100">
    <property type="entry name" value="NGN-domain"/>
</dbReference>
<evidence type="ECO:0000256" key="4">
    <source>
        <dbReference type="ARBA" id="ARBA00031006"/>
    </source>
</evidence>
<dbReference type="EMBL" id="MU802588">
    <property type="protein sequence ID" value="KAJ3978948.1"/>
    <property type="molecule type" value="Genomic_DNA"/>
</dbReference>
<accession>A0AA38PNM1</accession>
<comment type="function">
    <text evidence="2">The SPT4-SPT5 complex mediates both activation and inhibition of transcription elongation, and plays a role in pre-mRNA processing. This complex seems to be important for the stability of the RNA polymerase II elongation machinery on the chromatin template but not for the inherent ability of this machinery to translocate down the gene.</text>
</comment>
<name>A0AA38PNM1_9AGAR</name>
<feature type="domain" description="KOW" evidence="6">
    <location>
        <begin position="470"/>
        <end position="497"/>
    </location>
</feature>
<organism evidence="7 8">
    <name type="scientific">Lentinula detonsa</name>
    <dbReference type="NCBI Taxonomy" id="2804962"/>
    <lineage>
        <taxon>Eukaryota</taxon>
        <taxon>Fungi</taxon>
        <taxon>Dikarya</taxon>
        <taxon>Basidiomycota</taxon>
        <taxon>Agaricomycotina</taxon>
        <taxon>Agaricomycetes</taxon>
        <taxon>Agaricomycetidae</taxon>
        <taxon>Agaricales</taxon>
        <taxon>Marasmiineae</taxon>
        <taxon>Omphalotaceae</taxon>
        <taxon>Lentinula</taxon>
    </lineage>
</organism>
<dbReference type="GO" id="GO:0006368">
    <property type="term" value="P:transcription elongation by RNA polymerase II"/>
    <property type="evidence" value="ECO:0007669"/>
    <property type="project" value="TreeGrafter"/>
</dbReference>
<dbReference type="InterPro" id="IPR036735">
    <property type="entry name" value="NGN_dom_sf"/>
</dbReference>
<proteinExistence type="predicted"/>
<dbReference type="Gene3D" id="3.30.70.940">
    <property type="entry name" value="NusG, N-terminal domain"/>
    <property type="match status" value="1"/>
</dbReference>
<evidence type="ECO:0000313" key="7">
    <source>
        <dbReference type="EMBL" id="KAJ3978948.1"/>
    </source>
</evidence>
<feature type="region of interest" description="Disordered" evidence="5">
    <location>
        <begin position="1038"/>
        <end position="1061"/>
    </location>
</feature>
<feature type="compositionally biased region" description="Polar residues" evidence="5">
    <location>
        <begin position="1206"/>
        <end position="1215"/>
    </location>
</feature>
<gene>
    <name evidence="7" type="ORF">F5890DRAFT_1478931</name>
</gene>
<feature type="region of interest" description="Disordered" evidence="5">
    <location>
        <begin position="252"/>
        <end position="277"/>
    </location>
</feature>
<feature type="domain" description="KOW" evidence="6">
    <location>
        <begin position="409"/>
        <end position="436"/>
    </location>
</feature>
<dbReference type="GO" id="GO:0006357">
    <property type="term" value="P:regulation of transcription by RNA polymerase II"/>
    <property type="evidence" value="ECO:0007669"/>
    <property type="project" value="InterPro"/>
</dbReference>
<protein>
    <recommendedName>
        <fullName evidence="3">Chromatin elongation factor SPT5</fullName>
    </recommendedName>
    <alternativeName>
        <fullName evidence="4">Chromatin elongation factor spt5</fullName>
    </alternativeName>
</protein>
<keyword evidence="1" id="KW-0804">Transcription</keyword>
<evidence type="ECO:0000256" key="1">
    <source>
        <dbReference type="ARBA" id="ARBA00023163"/>
    </source>
</evidence>
<dbReference type="PANTHER" id="PTHR11125:SF7">
    <property type="entry name" value="TRANSCRIPTION ELONGATION FACTOR SPT5"/>
    <property type="match status" value="1"/>
</dbReference>
<dbReference type="GO" id="GO:0032044">
    <property type="term" value="C:DSIF complex"/>
    <property type="evidence" value="ECO:0007669"/>
    <property type="project" value="TreeGrafter"/>
</dbReference>
<dbReference type="GO" id="GO:0003729">
    <property type="term" value="F:mRNA binding"/>
    <property type="evidence" value="ECO:0007669"/>
    <property type="project" value="TreeGrafter"/>
</dbReference>
<feature type="region of interest" description="Disordered" evidence="5">
    <location>
        <begin position="803"/>
        <end position="828"/>
    </location>
</feature>
<dbReference type="InterPro" id="IPR005824">
    <property type="entry name" value="KOW"/>
</dbReference>
<feature type="domain" description="KOW" evidence="6">
    <location>
        <begin position="206"/>
        <end position="233"/>
    </location>
</feature>
<comment type="caution">
    <text evidence="7">The sequence shown here is derived from an EMBL/GenBank/DDBJ whole genome shotgun (WGS) entry which is preliminary data.</text>
</comment>
<sequence>MSGRWKIKNQFIDLEAQVGSDDEDLSDAEDGGRVASFIDDTLQDKPRSSSTSAPGFSEAPVDFSASTRPNRLGTLVGRIEDKYLNDPKEPVADDLQVDELDRRGWLWLRGQDWALWRVKCTPSQEYFILYELMLKHETLSDELRAVFFNPRDVGYIYLEAQFSKVGISSLREVLRGFSDIRMSTLVVVPERDLQRCLTIPDLDNQVFARGQWIQIKRGLYRGDVGLVVDDYRYDDSTTGIKVLVVPRLEFSNEDGPPTSSSSKRKRLPSRPSPQLFNPSRCIQDQLFCREKHVYSYKSWRFEYGLQLKTYNKLTLSPAREIPAAICHLFMESKEKAANENALIEMSSMPVPSFWRFETGDHIIVYSPTGAKFGTIVSLTENYNTLLPQCEVDVEEEGSQLVSIRDLQKNIILGEFIEVLAGVHAGKKGFVVAKTDALLGICAGSRTNGLDFRVHVNSVKLTTPDFLNTEVPWVDVEVKIQSGPFTGSIGIVKDVRISSARSLLITVRLTNGLECIYFFSNNTFSTHRLLADHQPLKPHQQQFNVEVPWRDVEVVIQSGRFVGCSGFIKNVRVDFRGALLISFWVARYQCSIEIDHSAVREKQSNLPLMTFRPLEGNEVLEYSFSSSLELMRTGPVPWVGMLVDFVQGEYKGQHGAVKDVNRYQINPKYPSKKSGLDITVERYVFTPNPASKVVKVDYDMLKYHKTGYRLCDVFMPTARQSFYMPNQNYENKLNNFSSASVLMPQADTGAGSSTPFSNASERATIFTGVWSPSCPTPGPASSPAGGTYNTPGYHTPGYEIPVLNIHPPVPRTPASPSPSRPSRPSPVPSPLAHWILHPKLVGIPIKVDIKGGELDTSNKADGIYVESVVGINGITVLHRHSRNKTIEVPYDSIVSFRRRPLPAREKGLMVVTKNHPEFIGKLVRRIHHFYNQEKTEDNHMLMLITVDRSGPRETKGWDFPEVHPNDVEYVKETSEERNYATQLLQPLREDLSYSGVLVRRDEFASKIPQGTLPDLDIPLASRTQNKMFMLSSLRNMLTLRQTDQPQSGTTTPAKGSERGSPVSQMAANLLEETAPQSPTSSVSGLAVDFSALRLEEVDMPGSFLLDSPPSNDQNLFPASLEALETMITVATLTADPIDTLNHSKLFTPAAEFYERQGASIPGSVHVDLNSAMQGLAAVSQSKKPSSLPAFRLSRQFARQSVPRATKSRTPSPTNRPNGRVEQREVDTLENLAREFDTHAAVLHESFVAQSRDFQYSTLDKTSKWLQEGLILIETFEERSKYRNYNQKRAMGSASATSQKNITLKDRRDCLRERLKTLHATVCAFTHISQMDQLNQVLVLLAVICNVVIGLSLLDCNFLMGVAVLVARLGMSASSHSKGSTLPHEFSPSQNEIIADMPKNLPDAFKKLDVDGHFDLYATCPECSYTNKAHPLKGKKIFYNYPETCDNNLVGENGTARCGARLLKSRRDGTVQPVKPFLVPSLPDYLARCLSDPVYLEQSKNATDNALDAIQTGQAQTGVNDVFEAHFIRDFNGPDGKLFVDRGNKIRLAFSIHVDFFNPNRVTQRGAHDSIG</sequence>
<feature type="non-terminal residue" evidence="7">
    <location>
        <position position="1570"/>
    </location>
</feature>
<feature type="compositionally biased region" description="Pro residues" evidence="5">
    <location>
        <begin position="806"/>
        <end position="828"/>
    </location>
</feature>
<feature type="region of interest" description="Disordered" evidence="5">
    <location>
        <begin position="1197"/>
        <end position="1219"/>
    </location>
</feature>
<reference evidence="7" key="1">
    <citation type="submission" date="2022-08" db="EMBL/GenBank/DDBJ databases">
        <authorList>
            <consortium name="DOE Joint Genome Institute"/>
            <person name="Min B."/>
            <person name="Riley R."/>
            <person name="Sierra-Patev S."/>
            <person name="Naranjo-Ortiz M."/>
            <person name="Looney B."/>
            <person name="Konkel Z."/>
            <person name="Slot J.C."/>
            <person name="Sakamoto Y."/>
            <person name="Steenwyk J.L."/>
            <person name="Rokas A."/>
            <person name="Carro J."/>
            <person name="Camarero S."/>
            <person name="Ferreira P."/>
            <person name="Molpeceres G."/>
            <person name="Ruiz-Duenas F.J."/>
            <person name="Serrano A."/>
            <person name="Henrissat B."/>
            <person name="Drula E."/>
            <person name="Hughes K.W."/>
            <person name="Mata J.L."/>
            <person name="Ishikawa N.K."/>
            <person name="Vargas-Isla R."/>
            <person name="Ushijima S."/>
            <person name="Smith C.A."/>
            <person name="Ahrendt S."/>
            <person name="Andreopoulos W."/>
            <person name="He G."/>
            <person name="Labutti K."/>
            <person name="Lipzen A."/>
            <person name="Ng V."/>
            <person name="Sandor L."/>
            <person name="Barry K."/>
            <person name="Martinez A.T."/>
            <person name="Xiao Y."/>
            <person name="Gibbons J.G."/>
            <person name="Terashima K."/>
            <person name="Hibbett D.S."/>
            <person name="Grigoriev I.V."/>
        </authorList>
    </citation>
    <scope>NUCLEOTIDE SEQUENCE</scope>
    <source>
        <strain evidence="7">TFB7829</strain>
    </source>
</reference>
<feature type="region of interest" description="Disordered" evidence="5">
    <location>
        <begin position="37"/>
        <end position="65"/>
    </location>
</feature>
<dbReference type="PANTHER" id="PTHR11125">
    <property type="entry name" value="SUPPRESSOR OF TY 5"/>
    <property type="match status" value="1"/>
</dbReference>
<evidence type="ECO:0000256" key="3">
    <source>
        <dbReference type="ARBA" id="ARBA00029865"/>
    </source>
</evidence>
<evidence type="ECO:0000256" key="5">
    <source>
        <dbReference type="SAM" id="MobiDB-lite"/>
    </source>
</evidence>